<evidence type="ECO:0000313" key="3">
    <source>
        <dbReference type="Proteomes" id="UP001446871"/>
    </source>
</evidence>
<accession>A0ABR1WFA9</accession>
<keyword evidence="3" id="KW-1185">Reference proteome</keyword>
<feature type="compositionally biased region" description="Acidic residues" evidence="1">
    <location>
        <begin position="77"/>
        <end position="86"/>
    </location>
</feature>
<name>A0ABR1WFA9_9PEZI</name>
<dbReference type="Proteomes" id="UP001446871">
    <property type="component" value="Unassembled WGS sequence"/>
</dbReference>
<evidence type="ECO:0000256" key="1">
    <source>
        <dbReference type="SAM" id="MobiDB-lite"/>
    </source>
</evidence>
<organism evidence="2 3">
    <name type="scientific">Apiospora saccharicola</name>
    <dbReference type="NCBI Taxonomy" id="335842"/>
    <lineage>
        <taxon>Eukaryota</taxon>
        <taxon>Fungi</taxon>
        <taxon>Dikarya</taxon>
        <taxon>Ascomycota</taxon>
        <taxon>Pezizomycotina</taxon>
        <taxon>Sordariomycetes</taxon>
        <taxon>Xylariomycetidae</taxon>
        <taxon>Amphisphaeriales</taxon>
        <taxon>Apiosporaceae</taxon>
        <taxon>Apiospora</taxon>
    </lineage>
</organism>
<proteinExistence type="predicted"/>
<dbReference type="EMBL" id="JAQQWM010000001">
    <property type="protein sequence ID" value="KAK8082195.1"/>
    <property type="molecule type" value="Genomic_DNA"/>
</dbReference>
<gene>
    <name evidence="2" type="ORF">PG996_000976</name>
</gene>
<comment type="caution">
    <text evidence="2">The sequence shown here is derived from an EMBL/GenBank/DDBJ whole genome shotgun (WGS) entry which is preliminary data.</text>
</comment>
<protein>
    <submittedName>
        <fullName evidence="2">Uncharacterized protein</fullName>
    </submittedName>
</protein>
<feature type="region of interest" description="Disordered" evidence="1">
    <location>
        <begin position="76"/>
        <end position="98"/>
    </location>
</feature>
<reference evidence="2 3" key="1">
    <citation type="submission" date="2023-01" db="EMBL/GenBank/DDBJ databases">
        <title>Analysis of 21 Apiospora genomes using comparative genomics revels a genus with tremendous synthesis potential of carbohydrate active enzymes and secondary metabolites.</title>
        <authorList>
            <person name="Sorensen T."/>
        </authorList>
    </citation>
    <scope>NUCLEOTIDE SEQUENCE [LARGE SCALE GENOMIC DNA]</scope>
    <source>
        <strain evidence="2 3">CBS 83171</strain>
    </source>
</reference>
<evidence type="ECO:0000313" key="2">
    <source>
        <dbReference type="EMBL" id="KAK8082195.1"/>
    </source>
</evidence>
<sequence>MPSSTIKTSSAPATPSPEELRLLARIEQVLRHPFIEGEDGMQVMRDLRQMSDQLRAYSMAFNEQYIRPLMDILDRDEFGDDDDEEGIWLGPYETDEER</sequence>